<dbReference type="AlphaFoldDB" id="A0A1I5M467"/>
<dbReference type="STRING" id="587909.SAMN05421810_101789"/>
<evidence type="ECO:0008006" key="3">
    <source>
        <dbReference type="Google" id="ProtNLM"/>
    </source>
</evidence>
<gene>
    <name evidence="1" type="ORF">SAMN05421810_101789</name>
</gene>
<dbReference type="Proteomes" id="UP000198727">
    <property type="component" value="Unassembled WGS sequence"/>
</dbReference>
<proteinExistence type="predicted"/>
<evidence type="ECO:0000313" key="2">
    <source>
        <dbReference type="Proteomes" id="UP000198727"/>
    </source>
</evidence>
<dbReference type="SUPFAM" id="SSF52833">
    <property type="entry name" value="Thioredoxin-like"/>
    <property type="match status" value="1"/>
</dbReference>
<evidence type="ECO:0000313" key="1">
    <source>
        <dbReference type="EMBL" id="SFP04404.1"/>
    </source>
</evidence>
<dbReference type="InterPro" id="IPR036249">
    <property type="entry name" value="Thioredoxin-like_sf"/>
</dbReference>
<reference evidence="2" key="1">
    <citation type="submission" date="2016-10" db="EMBL/GenBank/DDBJ databases">
        <authorList>
            <person name="Varghese N."/>
            <person name="Submissions S."/>
        </authorList>
    </citation>
    <scope>NUCLEOTIDE SEQUENCE [LARGE SCALE GENOMIC DNA]</scope>
    <source>
        <strain evidence="2">CGMCC 4.5579</strain>
    </source>
</reference>
<dbReference type="Gene3D" id="3.40.30.10">
    <property type="entry name" value="Glutaredoxin"/>
    <property type="match status" value="1"/>
</dbReference>
<organism evidence="1 2">
    <name type="scientific">Amycolatopsis arida</name>
    <dbReference type="NCBI Taxonomy" id="587909"/>
    <lineage>
        <taxon>Bacteria</taxon>
        <taxon>Bacillati</taxon>
        <taxon>Actinomycetota</taxon>
        <taxon>Actinomycetes</taxon>
        <taxon>Pseudonocardiales</taxon>
        <taxon>Pseudonocardiaceae</taxon>
        <taxon>Amycolatopsis</taxon>
    </lineage>
</organism>
<name>A0A1I5M467_9PSEU</name>
<keyword evidence="2" id="KW-1185">Reference proteome</keyword>
<accession>A0A1I5M467</accession>
<protein>
    <recommendedName>
        <fullName evidence="3">Glutaredoxin</fullName>
    </recommendedName>
</protein>
<dbReference type="RefSeq" id="WP_208325940.1">
    <property type="nucleotide sequence ID" value="NZ_FOWW01000001.1"/>
</dbReference>
<dbReference type="EMBL" id="FOWW01000001">
    <property type="protein sequence ID" value="SFP04404.1"/>
    <property type="molecule type" value="Genomic_DNA"/>
</dbReference>
<sequence>MTRPSQGPARRIPVLRIYVAPGCAGCRAAVDLAAAVRRARPDQPVEVVDLGRDPGTTLPPGVVGTPAYRIGDEVVSLGNPEPAELLSRLDNACARDDDD</sequence>